<dbReference type="EMBL" id="JAWDIP010000003">
    <property type="protein sequence ID" value="MDY0394476.1"/>
    <property type="molecule type" value="Genomic_DNA"/>
</dbReference>
<evidence type="ECO:0000313" key="5">
    <source>
        <dbReference type="EMBL" id="MDY0394476.1"/>
    </source>
</evidence>
<dbReference type="Gene3D" id="2.160.20.10">
    <property type="entry name" value="Single-stranded right-handed beta-helix, Pectin lyase-like"/>
    <property type="match status" value="1"/>
</dbReference>
<gene>
    <name evidence="5" type="ORF">RWE15_08480</name>
</gene>
<reference evidence="5 6" key="1">
    <citation type="submission" date="2023-10" db="EMBL/GenBank/DDBJ databases">
        <title>Virgibacillus halophilus 5B73C genome.</title>
        <authorList>
            <person name="Miliotis G."/>
            <person name="Sengupta P."/>
            <person name="Hameed A."/>
            <person name="Chuvochina M."/>
            <person name="Mcdonagh F."/>
            <person name="Simpson A.C."/>
            <person name="Singh N.K."/>
            <person name="Rekha P.D."/>
            <person name="Raman K."/>
            <person name="Hugenholtz P."/>
            <person name="Venkateswaran K."/>
        </authorList>
    </citation>
    <scope>NUCLEOTIDE SEQUENCE [LARGE SCALE GENOMIC DNA]</scope>
    <source>
        <strain evidence="5 6">5B73C</strain>
    </source>
</reference>
<comment type="caution">
    <text evidence="5">The sequence shown here is derived from an EMBL/GenBank/DDBJ whole genome shotgun (WGS) entry which is preliminary data.</text>
</comment>
<keyword evidence="2" id="KW-0964">Secreted</keyword>
<dbReference type="SMART" id="SM00710">
    <property type="entry name" value="PbH1"/>
    <property type="match status" value="7"/>
</dbReference>
<dbReference type="InterPro" id="IPR006626">
    <property type="entry name" value="PbH1"/>
</dbReference>
<dbReference type="InterPro" id="IPR039448">
    <property type="entry name" value="Beta_helix"/>
</dbReference>
<dbReference type="InterPro" id="IPR012334">
    <property type="entry name" value="Pectin_lyas_fold"/>
</dbReference>
<dbReference type="InterPro" id="IPR052052">
    <property type="entry name" value="Polysaccharide_Lyase_9"/>
</dbReference>
<dbReference type="PANTHER" id="PTHR40088">
    <property type="entry name" value="PECTATE LYASE (EUROFUNG)"/>
    <property type="match status" value="1"/>
</dbReference>
<keyword evidence="6" id="KW-1185">Reference proteome</keyword>
<evidence type="ECO:0000256" key="2">
    <source>
        <dbReference type="ARBA" id="ARBA00022525"/>
    </source>
</evidence>
<dbReference type="Pfam" id="PF13229">
    <property type="entry name" value="Beta_helix"/>
    <property type="match status" value="1"/>
</dbReference>
<dbReference type="SUPFAM" id="SSF51126">
    <property type="entry name" value="Pectin lyase-like"/>
    <property type="match status" value="1"/>
</dbReference>
<accession>A0ABU5C568</accession>
<dbReference type="PANTHER" id="PTHR40088:SF2">
    <property type="entry name" value="SECRETED SUGAR HYDROLASE"/>
    <property type="match status" value="1"/>
</dbReference>
<evidence type="ECO:0000259" key="4">
    <source>
        <dbReference type="Pfam" id="PF13229"/>
    </source>
</evidence>
<feature type="domain" description="Right handed beta helix" evidence="4">
    <location>
        <begin position="238"/>
        <end position="381"/>
    </location>
</feature>
<keyword evidence="3" id="KW-0732">Signal</keyword>
<evidence type="ECO:0000256" key="3">
    <source>
        <dbReference type="ARBA" id="ARBA00022729"/>
    </source>
</evidence>
<evidence type="ECO:0000256" key="1">
    <source>
        <dbReference type="ARBA" id="ARBA00004613"/>
    </source>
</evidence>
<organism evidence="5 6">
    <name type="scientific">Tigheibacillus halophilus</name>
    <dbReference type="NCBI Taxonomy" id="361280"/>
    <lineage>
        <taxon>Bacteria</taxon>
        <taxon>Bacillati</taxon>
        <taxon>Bacillota</taxon>
        <taxon>Bacilli</taxon>
        <taxon>Bacillales</taxon>
        <taxon>Bacillaceae</taxon>
        <taxon>Tigheibacillus</taxon>
    </lineage>
</organism>
<dbReference type="Proteomes" id="UP001281447">
    <property type="component" value="Unassembled WGS sequence"/>
</dbReference>
<name>A0ABU5C568_9BACI</name>
<evidence type="ECO:0000313" key="6">
    <source>
        <dbReference type="Proteomes" id="UP001281447"/>
    </source>
</evidence>
<comment type="subcellular location">
    <subcellularLocation>
        <location evidence="1">Secreted</location>
    </subcellularLocation>
</comment>
<dbReference type="InterPro" id="IPR011050">
    <property type="entry name" value="Pectin_lyase_fold/virulence"/>
</dbReference>
<proteinExistence type="predicted"/>
<protein>
    <submittedName>
        <fullName evidence="5">Right-handed parallel beta-helix repeat-containing protein</fullName>
    </submittedName>
</protein>
<sequence>MTTILVRNHILYGHLKKASKEATPGTTIYIRKGIYQEKLIVKHSGTKSKPILFKAYKQDEVILTGKRLKTTKSDPSLIVIDNKNHVTIDGLTMQDLTAASADETAMGVTVTGSSSHITLKNNHVKRIETLAEGGNAHGIAVYATGPMKDINILNNTVEDLKLGSSEALVLNGNINGFRIENNLVRRNDNIGIDLIGFEGTFKDEKADFVRHGVVKGNIVHDISSYGNPAYGKDYSAGGIYVDGGKNIIIANNTIYKCDIGIEATSEHEKKYADDIHIINNTIYDNTYTGISIGGYDENRGGTKNTMIARNIIYRNDTKGLEGGQILLQHDTQNNMIAKNILTAGPSRLFIANYFTTNQGNSLTGNVFHKEKAKTGIWIWKDKAYTSFMAFKRASRSDATSSYVDPRYRDAAKHDFSLKENSPAKRILE</sequence>